<keyword evidence="3" id="KW-1185">Reference proteome</keyword>
<dbReference type="Proteomes" id="UP000630149">
    <property type="component" value="Unassembled WGS sequence"/>
</dbReference>
<name>A0A917JTW2_9GAMM</name>
<reference evidence="2" key="1">
    <citation type="journal article" date="2014" name="Int. J. Syst. Evol. Microbiol.">
        <title>Complete genome sequence of Corynebacterium casei LMG S-19264T (=DSM 44701T), isolated from a smear-ripened cheese.</title>
        <authorList>
            <consortium name="US DOE Joint Genome Institute (JGI-PGF)"/>
            <person name="Walter F."/>
            <person name="Albersmeier A."/>
            <person name="Kalinowski J."/>
            <person name="Ruckert C."/>
        </authorList>
    </citation>
    <scope>NUCLEOTIDE SEQUENCE</scope>
    <source>
        <strain evidence="2">JCM 13919</strain>
    </source>
</reference>
<dbReference type="EMBL" id="BMOB01000004">
    <property type="protein sequence ID" value="GGI83947.1"/>
    <property type="molecule type" value="Genomic_DNA"/>
</dbReference>
<dbReference type="OrthoDB" id="9964355at2"/>
<proteinExistence type="predicted"/>
<evidence type="ECO:0000256" key="1">
    <source>
        <dbReference type="SAM" id="Phobius"/>
    </source>
</evidence>
<dbReference type="AlphaFoldDB" id="A0A917JTW2"/>
<protein>
    <submittedName>
        <fullName evidence="2">Uncharacterized protein</fullName>
    </submittedName>
</protein>
<keyword evidence="1" id="KW-0812">Transmembrane</keyword>
<evidence type="ECO:0000313" key="3">
    <source>
        <dbReference type="Proteomes" id="UP000630149"/>
    </source>
</evidence>
<feature type="transmembrane region" description="Helical" evidence="1">
    <location>
        <begin position="188"/>
        <end position="208"/>
    </location>
</feature>
<comment type="caution">
    <text evidence="2">The sequence shown here is derived from an EMBL/GenBank/DDBJ whole genome shotgun (WGS) entry which is preliminary data.</text>
</comment>
<keyword evidence="1" id="KW-0472">Membrane</keyword>
<gene>
    <name evidence="2" type="ORF">GCM10007966_10710</name>
</gene>
<feature type="transmembrane region" description="Helical" evidence="1">
    <location>
        <begin position="214"/>
        <end position="238"/>
    </location>
</feature>
<feature type="transmembrane region" description="Helical" evidence="1">
    <location>
        <begin position="137"/>
        <end position="157"/>
    </location>
</feature>
<accession>A0A917JTW2</accession>
<keyword evidence="1" id="KW-1133">Transmembrane helix</keyword>
<reference evidence="2" key="2">
    <citation type="submission" date="2020-09" db="EMBL/GenBank/DDBJ databases">
        <authorList>
            <person name="Sun Q."/>
            <person name="Ohkuma M."/>
        </authorList>
    </citation>
    <scope>NUCLEOTIDE SEQUENCE</scope>
    <source>
        <strain evidence="2">JCM 13919</strain>
    </source>
</reference>
<organism evidence="2 3">
    <name type="scientific">Legionella impletisoli</name>
    <dbReference type="NCBI Taxonomy" id="343510"/>
    <lineage>
        <taxon>Bacteria</taxon>
        <taxon>Pseudomonadati</taxon>
        <taxon>Pseudomonadota</taxon>
        <taxon>Gammaproteobacteria</taxon>
        <taxon>Legionellales</taxon>
        <taxon>Legionellaceae</taxon>
        <taxon>Legionella</taxon>
    </lineage>
</organism>
<dbReference type="RefSeq" id="WP_131776495.1">
    <property type="nucleotide sequence ID" value="NZ_BMOB01000004.1"/>
</dbReference>
<sequence length="334" mass="36986">MAMTLNWGLFTAQNVRPTDVGSRENAIKVLMASAKKAAQQNDIKRSLKTYIEALSLIPEENASYFSTYILDCRRNLLMLLTEHLDSFEPSELRGYRNQLYPISKSLRAIVLTHKRQRQVNYQEMQSLTQLYKKPLNLGLNSLVGALLIAMGFIPYWILCAFCLVVSDILVTSLCLMISLSLPAVGSALLSVLLPVIYFSYTVAVSAMAGFGAGLALASCVFLPLAAIAMAVGLTAFLVGKYYAPEPSLTLSHDDPKRVYQALFLLDYLGEENAIDALSQCVRTHFDDLEDILCADYQSERKNEMNPILSALDATQIQRIEAMGSLSHDDTHPSI</sequence>
<evidence type="ECO:0000313" key="2">
    <source>
        <dbReference type="EMBL" id="GGI83947.1"/>
    </source>
</evidence>